<dbReference type="AlphaFoldDB" id="A0A315EXZ7"/>
<keyword evidence="2" id="KW-0808">Transferase</keyword>
<comment type="caution">
    <text evidence="2">The sequence shown here is derived from an EMBL/GenBank/DDBJ whole genome shotgun (WGS) entry which is preliminary data.</text>
</comment>
<keyword evidence="2" id="KW-0489">Methyltransferase</keyword>
<accession>A0A315EXZ7</accession>
<evidence type="ECO:0000313" key="2">
    <source>
        <dbReference type="EMBL" id="PUE60882.1"/>
    </source>
</evidence>
<name>A0A315EXZ7_9BURK</name>
<evidence type="ECO:0000313" key="3">
    <source>
        <dbReference type="Proteomes" id="UP000251341"/>
    </source>
</evidence>
<proteinExistence type="predicted"/>
<protein>
    <submittedName>
        <fullName evidence="2">SAM-dependent methyltransferase</fullName>
    </submittedName>
</protein>
<dbReference type="Gene3D" id="3.40.50.150">
    <property type="entry name" value="Vaccinia Virus protein VP39"/>
    <property type="match status" value="1"/>
</dbReference>
<dbReference type="GO" id="GO:0008168">
    <property type="term" value="F:methyltransferase activity"/>
    <property type="evidence" value="ECO:0007669"/>
    <property type="project" value="UniProtKB-KW"/>
</dbReference>
<dbReference type="RefSeq" id="WP_108402927.1">
    <property type="nucleotide sequence ID" value="NZ_NESP01000001.1"/>
</dbReference>
<dbReference type="EMBL" id="NESP01000001">
    <property type="protein sequence ID" value="PUE60882.1"/>
    <property type="molecule type" value="Genomic_DNA"/>
</dbReference>
<dbReference type="Proteomes" id="UP000251341">
    <property type="component" value="Unassembled WGS sequence"/>
</dbReference>
<gene>
    <name evidence="2" type="ORF">B9Z44_13315</name>
</gene>
<dbReference type="CDD" id="cd02440">
    <property type="entry name" value="AdoMet_MTases"/>
    <property type="match status" value="1"/>
</dbReference>
<evidence type="ECO:0000259" key="1">
    <source>
        <dbReference type="Pfam" id="PF13649"/>
    </source>
</evidence>
<dbReference type="InterPro" id="IPR041698">
    <property type="entry name" value="Methyltransf_25"/>
</dbReference>
<dbReference type="GO" id="GO:0032259">
    <property type="term" value="P:methylation"/>
    <property type="evidence" value="ECO:0007669"/>
    <property type="project" value="UniProtKB-KW"/>
</dbReference>
<reference evidence="2 3" key="1">
    <citation type="submission" date="2017-04" db="EMBL/GenBank/DDBJ databases">
        <title>Unexpected and diverse lifestyles within the genus Limnohabitans.</title>
        <authorList>
            <person name="Kasalicky V."/>
            <person name="Mehrshad M."/>
            <person name="Andrei S.-A."/>
            <person name="Salcher M."/>
            <person name="Kratochvilova H."/>
            <person name="Simek K."/>
            <person name="Ghai R."/>
        </authorList>
    </citation>
    <scope>NUCLEOTIDE SEQUENCE [LARGE SCALE GENOMIC DNA]</scope>
    <source>
        <strain evidence="2 3">MWH-C5</strain>
    </source>
</reference>
<dbReference type="InterPro" id="IPR029063">
    <property type="entry name" value="SAM-dependent_MTases_sf"/>
</dbReference>
<dbReference type="Pfam" id="PF13649">
    <property type="entry name" value="Methyltransf_25"/>
    <property type="match status" value="1"/>
</dbReference>
<organism evidence="2 3">
    <name type="scientific">Limnohabitans curvus</name>
    <dbReference type="NCBI Taxonomy" id="323423"/>
    <lineage>
        <taxon>Bacteria</taxon>
        <taxon>Pseudomonadati</taxon>
        <taxon>Pseudomonadota</taxon>
        <taxon>Betaproteobacteria</taxon>
        <taxon>Burkholderiales</taxon>
        <taxon>Comamonadaceae</taxon>
        <taxon>Limnohabitans</taxon>
    </lineage>
</organism>
<dbReference type="SUPFAM" id="SSF53335">
    <property type="entry name" value="S-adenosyl-L-methionine-dependent methyltransferases"/>
    <property type="match status" value="1"/>
</dbReference>
<keyword evidence="3" id="KW-1185">Reference proteome</keyword>
<feature type="domain" description="Methyltransferase" evidence="1">
    <location>
        <begin position="26"/>
        <end position="102"/>
    </location>
</feature>
<sequence>MLHGQEPTSSWVARWSHLLPSGSTLLDLACGQGRHMRHFAALGHTVTGVDRNPDAIAAVGPLGEAICADIENGPWPLQGRTFGGVVVTNYLWRPLWPHILDSLALNGVLIYETFSAGNESVGKPSRPDFLLQPAELLTTCKDLRVVAFEEGFLDQPERFVQRIVAVRESLETQTPARYPLHH</sequence>